<dbReference type="GO" id="GO:0046872">
    <property type="term" value="F:metal ion binding"/>
    <property type="evidence" value="ECO:0007669"/>
    <property type="project" value="UniProtKB-UniRule"/>
</dbReference>
<keyword evidence="2 6" id="KW-0479">Metal-binding</keyword>
<dbReference type="GO" id="GO:0006508">
    <property type="term" value="P:proteolysis"/>
    <property type="evidence" value="ECO:0007669"/>
    <property type="project" value="UniProtKB-KW"/>
</dbReference>
<sequence length="597" mass="63887">MSDAGERSVVTPKFPVFPGVREADLVTALDGTVERLAGLAGRYRGKIGRFGAADLLAVLRECESVLVPLYRATTYAEARLAADADDSAALALLDLCETLWAEVAVRGDFVEREIGELADERVAALLADADLAEYANHVRRVRAAAATQPPAELATTLARLDPTAGWERLARQLLGRITVRRRGEELSLGAALPGLYDQDRDQRGAAVAAITEALTPEVDLRASALGLLTQARLARDAVSGVTDWCTWERQNNQLGHGELAALLDAVRAHRPLVHRYYQAKADLLGHPLTDADRYAPLGSPPDAVSWAEACEVVLTAFARLGGEVAAQAHQLIAGGAVDALPRPGKRRGALTFGLPGGDAWVLVNFTGRPRDVLTLAHELGHAVHTRLAGGHGPFNAAVPTALAETVGLFTESLAGEVYAELATEPGTRTALLARQVEDQLVAAFRQVALHDFEDGLHRVVRAGEVPDHDELGELWLREQAALYGPAVTLSAGYRHWWSYLDNLFLAPGSRFAYAYGQLAASALLASHHEDPAAFRVRFENLLRAGASAPPAVLLRPLDPRRPDPDDPDGWHAGLAALHEHVAAFVRHAAPASPVLGG</sequence>
<keyword evidence="3 6" id="KW-0378">Hydrolase</keyword>
<evidence type="ECO:0000256" key="4">
    <source>
        <dbReference type="ARBA" id="ARBA00022833"/>
    </source>
</evidence>
<evidence type="ECO:0000313" key="9">
    <source>
        <dbReference type="Proteomes" id="UP001206128"/>
    </source>
</evidence>
<dbReference type="EMBL" id="JAMTCK010000014">
    <property type="protein sequence ID" value="MCP2168495.1"/>
    <property type="molecule type" value="Genomic_DNA"/>
</dbReference>
<dbReference type="InterPro" id="IPR001567">
    <property type="entry name" value="Pept_M3A_M3B_dom"/>
</dbReference>
<keyword evidence="4 6" id="KW-0862">Zinc</keyword>
<evidence type="ECO:0000259" key="7">
    <source>
        <dbReference type="Pfam" id="PF01432"/>
    </source>
</evidence>
<feature type="domain" description="Peptidase M3A/M3B catalytic" evidence="7">
    <location>
        <begin position="328"/>
        <end position="565"/>
    </location>
</feature>
<dbReference type="Gene3D" id="1.20.140.70">
    <property type="entry name" value="Oligopeptidase f, N-terminal domain"/>
    <property type="match status" value="1"/>
</dbReference>
<comment type="similarity">
    <text evidence="6">Belongs to the peptidase M3 family.</text>
</comment>
<dbReference type="AlphaFoldDB" id="A0AAE3GJ73"/>
<keyword evidence="9" id="KW-1185">Reference proteome</keyword>
<dbReference type="Pfam" id="PF01432">
    <property type="entry name" value="Peptidase_M3"/>
    <property type="match status" value="1"/>
</dbReference>
<evidence type="ECO:0000256" key="6">
    <source>
        <dbReference type="RuleBase" id="RU003435"/>
    </source>
</evidence>
<dbReference type="GO" id="GO:0004222">
    <property type="term" value="F:metalloendopeptidase activity"/>
    <property type="evidence" value="ECO:0007669"/>
    <property type="project" value="InterPro"/>
</dbReference>
<name>A0AAE3GJ73_9PSEU</name>
<comment type="cofactor">
    <cofactor evidence="6">
        <name>Zn(2+)</name>
        <dbReference type="ChEBI" id="CHEBI:29105"/>
    </cofactor>
    <text evidence="6">Binds 1 zinc ion.</text>
</comment>
<dbReference type="Proteomes" id="UP001206128">
    <property type="component" value="Unassembled WGS sequence"/>
</dbReference>
<organism evidence="8 9">
    <name type="scientific">Goodfellowiella coeruleoviolacea</name>
    <dbReference type="NCBI Taxonomy" id="334858"/>
    <lineage>
        <taxon>Bacteria</taxon>
        <taxon>Bacillati</taxon>
        <taxon>Actinomycetota</taxon>
        <taxon>Actinomycetes</taxon>
        <taxon>Pseudonocardiales</taxon>
        <taxon>Pseudonocardiaceae</taxon>
        <taxon>Goodfellowiella</taxon>
    </lineage>
</organism>
<evidence type="ECO:0000256" key="3">
    <source>
        <dbReference type="ARBA" id="ARBA00022801"/>
    </source>
</evidence>
<protein>
    <submittedName>
        <fullName evidence="8">Oligoendopeptidase F</fullName>
    </submittedName>
</protein>
<reference evidence="8" key="1">
    <citation type="submission" date="2022-06" db="EMBL/GenBank/DDBJ databases">
        <title>Genomic Encyclopedia of Archaeal and Bacterial Type Strains, Phase II (KMG-II): from individual species to whole genera.</title>
        <authorList>
            <person name="Goeker M."/>
        </authorList>
    </citation>
    <scope>NUCLEOTIDE SEQUENCE</scope>
    <source>
        <strain evidence="8">DSM 43935</strain>
    </source>
</reference>
<accession>A0AAE3GJ73</accession>
<keyword evidence="1 6" id="KW-0645">Protease</keyword>
<evidence type="ECO:0000256" key="1">
    <source>
        <dbReference type="ARBA" id="ARBA00022670"/>
    </source>
</evidence>
<evidence type="ECO:0000313" key="8">
    <source>
        <dbReference type="EMBL" id="MCP2168495.1"/>
    </source>
</evidence>
<comment type="caution">
    <text evidence="8">The sequence shown here is derived from an EMBL/GenBank/DDBJ whole genome shotgun (WGS) entry which is preliminary data.</text>
</comment>
<dbReference type="Gene3D" id="1.10.1370.20">
    <property type="entry name" value="Oligoendopeptidase f, C-terminal domain"/>
    <property type="match status" value="1"/>
</dbReference>
<keyword evidence="5 6" id="KW-0482">Metalloprotease</keyword>
<dbReference type="InterPro" id="IPR042088">
    <property type="entry name" value="OligoPept_F_C"/>
</dbReference>
<proteinExistence type="inferred from homology"/>
<dbReference type="SUPFAM" id="SSF55486">
    <property type="entry name" value="Metalloproteases ('zincins'), catalytic domain"/>
    <property type="match status" value="1"/>
</dbReference>
<gene>
    <name evidence="8" type="ORF">LX83_005373</name>
</gene>
<evidence type="ECO:0000256" key="2">
    <source>
        <dbReference type="ARBA" id="ARBA00022723"/>
    </source>
</evidence>
<evidence type="ECO:0000256" key="5">
    <source>
        <dbReference type="ARBA" id="ARBA00023049"/>
    </source>
</evidence>